<keyword evidence="4" id="KW-1185">Reference proteome</keyword>
<comment type="caution">
    <text evidence="3">The sequence shown here is derived from an EMBL/GenBank/DDBJ whole genome shotgun (WGS) entry which is preliminary data.</text>
</comment>
<reference evidence="3 4" key="1">
    <citation type="journal article" date="2018" name="Gigascience">
        <title>Genomes of trombidid mites reveal novel predicted allergens and laterally-transferred genes associated with secondary metabolism.</title>
        <authorList>
            <person name="Dong X."/>
            <person name="Chaisiri K."/>
            <person name="Xia D."/>
            <person name="Armstrong S.D."/>
            <person name="Fang Y."/>
            <person name="Donnelly M.J."/>
            <person name="Kadowaki T."/>
            <person name="McGarry J.W."/>
            <person name="Darby A.C."/>
            <person name="Makepeace B.L."/>
        </authorList>
    </citation>
    <scope>NUCLEOTIDE SEQUENCE [LARGE SCALE GENOMIC DNA]</scope>
    <source>
        <strain evidence="3">UoL-WK</strain>
    </source>
</reference>
<evidence type="ECO:0000313" key="4">
    <source>
        <dbReference type="Proteomes" id="UP000285301"/>
    </source>
</evidence>
<dbReference type="InterPro" id="IPR039283">
    <property type="entry name" value="MOSPD1/3"/>
</dbReference>
<feature type="transmembrane region" description="Helical" evidence="1">
    <location>
        <begin position="170"/>
        <end position="188"/>
    </location>
</feature>
<dbReference type="OrthoDB" id="10022288at2759"/>
<evidence type="ECO:0000313" key="2">
    <source>
        <dbReference type="EMBL" id="RWS08866.1"/>
    </source>
</evidence>
<proteinExistence type="predicted"/>
<feature type="transmembrane region" description="Helical" evidence="1">
    <location>
        <begin position="208"/>
        <end position="224"/>
    </location>
</feature>
<name>A0A3S3SAL3_9ACAR</name>
<reference evidence="3" key="2">
    <citation type="submission" date="2018-11" db="EMBL/GenBank/DDBJ databases">
        <title>Trombidioid mite genomics.</title>
        <authorList>
            <person name="Dong X."/>
        </authorList>
    </citation>
    <scope>NUCLEOTIDE SEQUENCE</scope>
    <source>
        <strain evidence="3">UoL-WK</strain>
    </source>
</reference>
<dbReference type="InterPro" id="IPR013783">
    <property type="entry name" value="Ig-like_fold"/>
</dbReference>
<dbReference type="Proteomes" id="UP000285301">
    <property type="component" value="Unassembled WGS sequence"/>
</dbReference>
<organism evidence="3 4">
    <name type="scientific">Dinothrombium tinctorium</name>
    <dbReference type="NCBI Taxonomy" id="1965070"/>
    <lineage>
        <taxon>Eukaryota</taxon>
        <taxon>Metazoa</taxon>
        <taxon>Ecdysozoa</taxon>
        <taxon>Arthropoda</taxon>
        <taxon>Chelicerata</taxon>
        <taxon>Arachnida</taxon>
        <taxon>Acari</taxon>
        <taxon>Acariformes</taxon>
        <taxon>Trombidiformes</taxon>
        <taxon>Prostigmata</taxon>
        <taxon>Anystina</taxon>
        <taxon>Parasitengona</taxon>
        <taxon>Trombidioidea</taxon>
        <taxon>Trombidiidae</taxon>
        <taxon>Dinothrombium</taxon>
    </lineage>
</organism>
<evidence type="ECO:0000256" key="1">
    <source>
        <dbReference type="SAM" id="Phobius"/>
    </source>
</evidence>
<dbReference type="AlphaFoldDB" id="A0A3S3SAL3"/>
<accession>A0A3S3SAL3</accession>
<keyword evidence="1" id="KW-0812">Transmembrane</keyword>
<dbReference type="PANTHER" id="PTHR34441:SF1">
    <property type="entry name" value="MOTILE SPERM DOMAIN-CONTAINING 1"/>
    <property type="match status" value="1"/>
</dbReference>
<keyword evidence="1" id="KW-1133">Transmembrane helix</keyword>
<dbReference type="PANTHER" id="PTHR34441">
    <property type="entry name" value="MOTILE SPERM DOMAIN-CONTAINING PROTEIN 1"/>
    <property type="match status" value="1"/>
</dbReference>
<dbReference type="InterPro" id="IPR008962">
    <property type="entry name" value="PapD-like_sf"/>
</dbReference>
<dbReference type="SUPFAM" id="SSF49354">
    <property type="entry name" value="PapD-like"/>
    <property type="match status" value="1"/>
</dbReference>
<dbReference type="Gene3D" id="2.60.40.10">
    <property type="entry name" value="Immunoglobulins"/>
    <property type="match status" value="1"/>
</dbReference>
<evidence type="ECO:0000313" key="3">
    <source>
        <dbReference type="EMBL" id="RWS11510.1"/>
    </source>
</evidence>
<dbReference type="EMBL" id="NCKU01002748">
    <property type="protein sequence ID" value="RWS08866.1"/>
    <property type="molecule type" value="Genomic_DNA"/>
</dbReference>
<dbReference type="GO" id="GO:0005737">
    <property type="term" value="C:cytoplasm"/>
    <property type="evidence" value="ECO:0007669"/>
    <property type="project" value="TreeGrafter"/>
</dbReference>
<sequence>MAFSGLNDLPVFFSPPAGLNFYADDSLSSRQILSIFNPYNFTIKFKGRFKVCQLLTTAPQKFELVEPDGVIRSGYRVDIIVRCKDLSVANYNKTDYFRIEMRDSTSSSLLGRRDLPATILPTKCASPEPNESAFEQLSSSNTTATSSALKQYKISEREQSSHKIEACRSMPSWALFTAAFICLIIIIFPVEGDQTSVLPSYFRVKVEYKLMASYALGLLTMAIFK</sequence>
<dbReference type="EMBL" id="NCKU01001678">
    <property type="protein sequence ID" value="RWS11510.1"/>
    <property type="molecule type" value="Genomic_DNA"/>
</dbReference>
<keyword evidence="1" id="KW-0472">Membrane</keyword>
<gene>
    <name evidence="2" type="ORF">B4U79_12197</name>
    <name evidence="3" type="ORF">B4U79_12582</name>
</gene>
<dbReference type="STRING" id="1965070.A0A3S3SAL3"/>
<protein>
    <submittedName>
        <fullName evidence="3">Motile sperm domain-containing protein 1-like protein</fullName>
    </submittedName>
</protein>